<feature type="region of interest" description="Disordered" evidence="1">
    <location>
        <begin position="368"/>
        <end position="437"/>
    </location>
</feature>
<dbReference type="AlphaFoldDB" id="A0AAD6U927"/>
<evidence type="ECO:0000313" key="3">
    <source>
        <dbReference type="EMBL" id="KAJ7093849.1"/>
    </source>
</evidence>
<evidence type="ECO:0000313" key="4">
    <source>
        <dbReference type="Proteomes" id="UP001222325"/>
    </source>
</evidence>
<dbReference type="EMBL" id="JARJCN010000015">
    <property type="protein sequence ID" value="KAJ7093849.1"/>
    <property type="molecule type" value="Genomic_DNA"/>
</dbReference>
<evidence type="ECO:0000259" key="2">
    <source>
        <dbReference type="PROSITE" id="PS50011"/>
    </source>
</evidence>
<dbReference type="Gene3D" id="1.10.510.10">
    <property type="entry name" value="Transferase(Phosphotransferase) domain 1"/>
    <property type="match status" value="1"/>
</dbReference>
<proteinExistence type="predicted"/>
<dbReference type="SUPFAM" id="SSF56112">
    <property type="entry name" value="Protein kinase-like (PK-like)"/>
    <property type="match status" value="1"/>
</dbReference>
<dbReference type="GO" id="GO:0004672">
    <property type="term" value="F:protein kinase activity"/>
    <property type="evidence" value="ECO:0007669"/>
    <property type="project" value="InterPro"/>
</dbReference>
<dbReference type="InterPro" id="IPR011009">
    <property type="entry name" value="Kinase-like_dom_sf"/>
</dbReference>
<gene>
    <name evidence="3" type="ORF">B0H15DRAFT_904851</name>
</gene>
<name>A0AAD6U927_9AGAR</name>
<feature type="compositionally biased region" description="Gly residues" evidence="1">
    <location>
        <begin position="379"/>
        <end position="389"/>
    </location>
</feature>
<protein>
    <recommendedName>
        <fullName evidence="2">Protein kinase domain-containing protein</fullName>
    </recommendedName>
</protein>
<reference evidence="3" key="1">
    <citation type="submission" date="2023-03" db="EMBL/GenBank/DDBJ databases">
        <title>Massive genome expansion in bonnet fungi (Mycena s.s.) driven by repeated elements and novel gene families across ecological guilds.</title>
        <authorList>
            <consortium name="Lawrence Berkeley National Laboratory"/>
            <person name="Harder C.B."/>
            <person name="Miyauchi S."/>
            <person name="Viragh M."/>
            <person name="Kuo A."/>
            <person name="Thoen E."/>
            <person name="Andreopoulos B."/>
            <person name="Lu D."/>
            <person name="Skrede I."/>
            <person name="Drula E."/>
            <person name="Henrissat B."/>
            <person name="Morin E."/>
            <person name="Kohler A."/>
            <person name="Barry K."/>
            <person name="LaButti K."/>
            <person name="Morin E."/>
            <person name="Salamov A."/>
            <person name="Lipzen A."/>
            <person name="Mereny Z."/>
            <person name="Hegedus B."/>
            <person name="Baldrian P."/>
            <person name="Stursova M."/>
            <person name="Weitz H."/>
            <person name="Taylor A."/>
            <person name="Grigoriev I.V."/>
            <person name="Nagy L.G."/>
            <person name="Martin F."/>
            <person name="Kauserud H."/>
        </authorList>
    </citation>
    <scope>NUCLEOTIDE SEQUENCE</scope>
    <source>
        <strain evidence="3">CBHHK173m</strain>
    </source>
</reference>
<feature type="domain" description="Protein kinase" evidence="2">
    <location>
        <begin position="100"/>
        <end position="437"/>
    </location>
</feature>
<dbReference type="PROSITE" id="PS50011">
    <property type="entry name" value="PROTEIN_KINASE_DOM"/>
    <property type="match status" value="1"/>
</dbReference>
<comment type="caution">
    <text evidence="3">The sequence shown here is derived from an EMBL/GenBank/DDBJ whole genome shotgun (WGS) entry which is preliminary data.</text>
</comment>
<organism evidence="3 4">
    <name type="scientific">Mycena belliarum</name>
    <dbReference type="NCBI Taxonomy" id="1033014"/>
    <lineage>
        <taxon>Eukaryota</taxon>
        <taxon>Fungi</taxon>
        <taxon>Dikarya</taxon>
        <taxon>Basidiomycota</taxon>
        <taxon>Agaricomycotina</taxon>
        <taxon>Agaricomycetes</taxon>
        <taxon>Agaricomycetidae</taxon>
        <taxon>Agaricales</taxon>
        <taxon>Marasmiineae</taxon>
        <taxon>Mycenaceae</taxon>
        <taxon>Mycena</taxon>
    </lineage>
</organism>
<dbReference type="InterPro" id="IPR000719">
    <property type="entry name" value="Prot_kinase_dom"/>
</dbReference>
<sequence>MSFRSLQRPGMAHIFRALNLLRGSHSLALTHSSQDHPYHPGRALKIFYKPEIDPVAGHDPFFLRDVEINSELSPAWTGGFTPLTISILNSFTPFTSAVVLQVKVLEGAGNLSIPDDFILKLNDRRFGYRDLSQPKAIWDPQIEDRLREEIPRILGCGRPIPDLYYDAPVRAPHHGTLPLWDGWELEIYVWTLKIRDQMAEALAYRRLSTLQGTFIPRLYGTVRLPISPGTAFVHPIVDFVPGLAIEHIPSPNLGALTVGTDISKPVANHISRQLIDNVARVRDAGCHHRDIRLANIVLRNWPHAPEPALIDFGLATVMPPDYPGGAGAWDYACDEVVELRKLLANPKNGGWHVASPYQQYMYDPFARACQGSPRSGPRSGSGSGSGSGLRSGPRPCLRSDLRPSPCSLRRSPRRSLRPRSPAPATPPELRFRIPRGL</sequence>
<dbReference type="Proteomes" id="UP001222325">
    <property type="component" value="Unassembled WGS sequence"/>
</dbReference>
<dbReference type="GO" id="GO:0005524">
    <property type="term" value="F:ATP binding"/>
    <property type="evidence" value="ECO:0007669"/>
    <property type="project" value="InterPro"/>
</dbReference>
<accession>A0AAD6U927</accession>
<evidence type="ECO:0000256" key="1">
    <source>
        <dbReference type="SAM" id="MobiDB-lite"/>
    </source>
</evidence>
<keyword evidence="4" id="KW-1185">Reference proteome</keyword>